<name>A0A0F8Z7V7_9ZZZZ</name>
<dbReference type="SUPFAM" id="SSF46785">
    <property type="entry name" value="Winged helix' DNA-binding domain"/>
    <property type="match status" value="1"/>
</dbReference>
<protein>
    <submittedName>
        <fullName evidence="1">Uncharacterized protein</fullName>
    </submittedName>
</protein>
<accession>A0A0F8Z7V7</accession>
<sequence>MIYLKIYLNDTEKRITELLKVSPKSFTELKKAGGEQLQSDATLSRNLNRLHEKKIIEKFDPPEKIPNIRFRYRLTDNYHNQTEVDLKKKRLQSWISSKMESQSIFNFLKHFLEDEYLFLAPSINFNEILLDIYSYIKYFNLTLKKIIQNPKYYINTILYLILHHPDQKYKDLQEEIQFLPFNFEDLISEFKSNKALEEFQFKFSGEKDLKFFLISEDPILHNFKEEIETFFQRFLICWEFPNVRFEENFDFLLHFSYFILENEFNSVDLNKRDLIQFFNENKTCLLTYIREYLWEFLEKLKIESELEPPFKLLDYEEKSNIRSKILLSSQILPSSEKRSIEDYFYNTEIEKDKRLGFLKKILTKLAT</sequence>
<comment type="caution">
    <text evidence="1">The sequence shown here is derived from an EMBL/GenBank/DDBJ whole genome shotgun (WGS) entry which is preliminary data.</text>
</comment>
<reference evidence="1" key="1">
    <citation type="journal article" date="2015" name="Nature">
        <title>Complex archaea that bridge the gap between prokaryotes and eukaryotes.</title>
        <authorList>
            <person name="Spang A."/>
            <person name="Saw J.H."/>
            <person name="Jorgensen S.L."/>
            <person name="Zaremba-Niedzwiedzka K."/>
            <person name="Martijn J."/>
            <person name="Lind A.E."/>
            <person name="van Eijk R."/>
            <person name="Schleper C."/>
            <person name="Guy L."/>
            <person name="Ettema T.J."/>
        </authorList>
    </citation>
    <scope>NUCLEOTIDE SEQUENCE</scope>
</reference>
<evidence type="ECO:0000313" key="1">
    <source>
        <dbReference type="EMBL" id="KKK82095.1"/>
    </source>
</evidence>
<dbReference type="InterPro" id="IPR036390">
    <property type="entry name" value="WH_DNA-bd_sf"/>
</dbReference>
<proteinExistence type="predicted"/>
<gene>
    <name evidence="1" type="ORF">LCGC14_2806820</name>
</gene>
<organism evidence="1">
    <name type="scientific">marine sediment metagenome</name>
    <dbReference type="NCBI Taxonomy" id="412755"/>
    <lineage>
        <taxon>unclassified sequences</taxon>
        <taxon>metagenomes</taxon>
        <taxon>ecological metagenomes</taxon>
    </lineage>
</organism>
<feature type="non-terminal residue" evidence="1">
    <location>
        <position position="367"/>
    </location>
</feature>
<dbReference type="EMBL" id="LAZR01052824">
    <property type="protein sequence ID" value="KKK82095.1"/>
    <property type="molecule type" value="Genomic_DNA"/>
</dbReference>
<dbReference type="AlphaFoldDB" id="A0A0F8Z7V7"/>
<dbReference type="InterPro" id="IPR036388">
    <property type="entry name" value="WH-like_DNA-bd_sf"/>
</dbReference>
<dbReference type="Gene3D" id="1.10.10.10">
    <property type="entry name" value="Winged helix-like DNA-binding domain superfamily/Winged helix DNA-binding domain"/>
    <property type="match status" value="1"/>
</dbReference>